<evidence type="ECO:0000256" key="3">
    <source>
        <dbReference type="ARBA" id="ARBA00022475"/>
    </source>
</evidence>
<feature type="transmembrane region" description="Helical" evidence="7">
    <location>
        <begin position="46"/>
        <end position="64"/>
    </location>
</feature>
<evidence type="ECO:0008006" key="10">
    <source>
        <dbReference type="Google" id="ProtNLM"/>
    </source>
</evidence>
<keyword evidence="9" id="KW-1185">Reference proteome</keyword>
<dbReference type="AlphaFoldDB" id="A0A2P7ARV5"/>
<keyword evidence="3" id="KW-1003">Cell membrane</keyword>
<comment type="subcellular location">
    <subcellularLocation>
        <location evidence="1">Cell membrane</location>
        <topology evidence="1">Multi-pass membrane protein</topology>
    </subcellularLocation>
</comment>
<dbReference type="PANTHER" id="PTHR33452:SF1">
    <property type="entry name" value="INNER MEMBRANE PROTEIN YPHA-RELATED"/>
    <property type="match status" value="1"/>
</dbReference>
<accession>A0A2P7ARV5</accession>
<dbReference type="Pfam" id="PF07681">
    <property type="entry name" value="DoxX"/>
    <property type="match status" value="1"/>
</dbReference>
<comment type="similarity">
    <text evidence="2">Belongs to the DoxX family.</text>
</comment>
<dbReference type="InterPro" id="IPR051907">
    <property type="entry name" value="DoxX-like_oxidoreductase"/>
</dbReference>
<keyword evidence="6 7" id="KW-0472">Membrane</keyword>
<proteinExistence type="inferred from homology"/>
<evidence type="ECO:0000256" key="5">
    <source>
        <dbReference type="ARBA" id="ARBA00022989"/>
    </source>
</evidence>
<organism evidence="8 9">
    <name type="scientific">Phyllobacterium endophyticum</name>
    <dbReference type="NCBI Taxonomy" id="1149773"/>
    <lineage>
        <taxon>Bacteria</taxon>
        <taxon>Pseudomonadati</taxon>
        <taxon>Pseudomonadota</taxon>
        <taxon>Alphaproteobacteria</taxon>
        <taxon>Hyphomicrobiales</taxon>
        <taxon>Phyllobacteriaceae</taxon>
        <taxon>Phyllobacterium</taxon>
    </lineage>
</organism>
<keyword evidence="4 7" id="KW-0812">Transmembrane</keyword>
<reference evidence="9" key="1">
    <citation type="submission" date="2017-11" db="EMBL/GenBank/DDBJ databases">
        <authorList>
            <person name="Kuznetsova I."/>
            <person name="Sazanova A."/>
            <person name="Chirak E."/>
            <person name="Safronova V."/>
            <person name="Willems A."/>
        </authorList>
    </citation>
    <scope>NUCLEOTIDE SEQUENCE [LARGE SCALE GENOMIC DNA]</scope>
    <source>
        <strain evidence="9">PEPV15</strain>
    </source>
</reference>
<evidence type="ECO:0000256" key="2">
    <source>
        <dbReference type="ARBA" id="ARBA00006679"/>
    </source>
</evidence>
<comment type="caution">
    <text evidence="8">The sequence shown here is derived from an EMBL/GenBank/DDBJ whole genome shotgun (WGS) entry which is preliminary data.</text>
</comment>
<dbReference type="OrthoDB" id="9810206at2"/>
<evidence type="ECO:0000256" key="1">
    <source>
        <dbReference type="ARBA" id="ARBA00004651"/>
    </source>
</evidence>
<dbReference type="Proteomes" id="UP000241158">
    <property type="component" value="Unassembled WGS sequence"/>
</dbReference>
<dbReference type="RefSeq" id="WP_106717656.1">
    <property type="nucleotide sequence ID" value="NZ_JACHXT010000003.1"/>
</dbReference>
<name>A0A2P7ARV5_9HYPH</name>
<dbReference type="EMBL" id="PGGN01000003">
    <property type="protein sequence ID" value="PSH56897.1"/>
    <property type="molecule type" value="Genomic_DNA"/>
</dbReference>
<dbReference type="PANTHER" id="PTHR33452">
    <property type="entry name" value="OXIDOREDUCTASE CATD-RELATED"/>
    <property type="match status" value="1"/>
</dbReference>
<dbReference type="InterPro" id="IPR032808">
    <property type="entry name" value="DoxX"/>
</dbReference>
<protein>
    <recommendedName>
        <fullName evidence="10">DoxX family protein</fullName>
    </recommendedName>
</protein>
<dbReference type="GO" id="GO:0005886">
    <property type="term" value="C:plasma membrane"/>
    <property type="evidence" value="ECO:0007669"/>
    <property type="project" value="UniProtKB-SubCell"/>
</dbReference>
<keyword evidence="5 7" id="KW-1133">Transmembrane helix</keyword>
<feature type="transmembrane region" description="Helical" evidence="7">
    <location>
        <begin position="70"/>
        <end position="91"/>
    </location>
</feature>
<evidence type="ECO:0000256" key="4">
    <source>
        <dbReference type="ARBA" id="ARBA00022692"/>
    </source>
</evidence>
<evidence type="ECO:0000313" key="9">
    <source>
        <dbReference type="Proteomes" id="UP000241158"/>
    </source>
</evidence>
<evidence type="ECO:0000313" key="8">
    <source>
        <dbReference type="EMBL" id="PSH56897.1"/>
    </source>
</evidence>
<sequence>MEKFQAPLALLARLFLAYIFVVEGWEKLFRYEGTAAYMDANGVPASLLPLVIMTELGGGILVTLGFMARYAALALAGFCLLTALLFHTDFANVEQLINFNKNIAIVDFWRWLRSARVHFRSMNGAGAPS</sequence>
<feature type="transmembrane region" description="Helical" evidence="7">
    <location>
        <begin position="6"/>
        <end position="25"/>
    </location>
</feature>
<evidence type="ECO:0000256" key="6">
    <source>
        <dbReference type="ARBA" id="ARBA00023136"/>
    </source>
</evidence>
<evidence type="ECO:0000256" key="7">
    <source>
        <dbReference type="SAM" id="Phobius"/>
    </source>
</evidence>
<gene>
    <name evidence="8" type="ORF">CU100_16450</name>
</gene>